<dbReference type="InterPro" id="IPR015791">
    <property type="entry name" value="Antimic/Inh_G_crystallin-like"/>
</dbReference>
<evidence type="ECO:0000259" key="2">
    <source>
        <dbReference type="Pfam" id="PF09076"/>
    </source>
</evidence>
<organism evidence="3 4">
    <name type="scientific">Streptomyces eurythermus</name>
    <dbReference type="NCBI Taxonomy" id="42237"/>
    <lineage>
        <taxon>Bacteria</taxon>
        <taxon>Bacillati</taxon>
        <taxon>Actinomycetota</taxon>
        <taxon>Actinomycetes</taxon>
        <taxon>Kitasatosporales</taxon>
        <taxon>Streptomycetaceae</taxon>
        <taxon>Streptomyces</taxon>
    </lineage>
</organism>
<gene>
    <name evidence="3" type="ORF">ACF1HC_39760</name>
</gene>
<protein>
    <submittedName>
        <fullName evidence="3">Beta/gamma crystallin domain-containing protein</fullName>
    </submittedName>
</protein>
<keyword evidence="1" id="KW-0732">Signal</keyword>
<dbReference type="Gene3D" id="2.60.20.30">
    <property type="match status" value="1"/>
</dbReference>
<dbReference type="RefSeq" id="WP_244405976.1">
    <property type="nucleotide sequence ID" value="NZ_JBICBM010000034.1"/>
</dbReference>
<dbReference type="Proteomes" id="UP001603418">
    <property type="component" value="Unassembled WGS sequence"/>
</dbReference>
<name>A0ABW6Z913_9ACTN</name>
<sequence length="127" mass="13698">MKQSAKKMVLSALTTLVAAASLTVATTPQASAITQVTCGVRDDFALVYGHRLSDGDVDASYCWANAGETTWSGAYGLGWMHQLSSGNNVVQWHGDGRWQPDTPIAKWTIYSFPSFPGGVRIDGIKIY</sequence>
<feature type="chain" id="PRO_5046992079" evidence="1">
    <location>
        <begin position="33"/>
        <end position="127"/>
    </location>
</feature>
<dbReference type="InterPro" id="IPR011024">
    <property type="entry name" value="G_crystallin-like"/>
</dbReference>
<evidence type="ECO:0000256" key="1">
    <source>
        <dbReference type="SAM" id="SignalP"/>
    </source>
</evidence>
<feature type="signal peptide" evidence="1">
    <location>
        <begin position="1"/>
        <end position="32"/>
    </location>
</feature>
<evidence type="ECO:0000313" key="3">
    <source>
        <dbReference type="EMBL" id="MFF9887652.1"/>
    </source>
</evidence>
<comment type="caution">
    <text evidence="3">The sequence shown here is derived from an EMBL/GenBank/DDBJ whole genome shotgun (WGS) entry which is preliminary data.</text>
</comment>
<dbReference type="EMBL" id="JBICBM010000034">
    <property type="protein sequence ID" value="MFF9887652.1"/>
    <property type="molecule type" value="Genomic_DNA"/>
</dbReference>
<dbReference type="Pfam" id="PF09076">
    <property type="entry name" value="Crystall_2"/>
    <property type="match status" value="1"/>
</dbReference>
<proteinExistence type="predicted"/>
<dbReference type="SUPFAM" id="SSF49695">
    <property type="entry name" value="gamma-Crystallin-like"/>
    <property type="match status" value="1"/>
</dbReference>
<evidence type="ECO:0000313" key="4">
    <source>
        <dbReference type="Proteomes" id="UP001603418"/>
    </source>
</evidence>
<feature type="domain" description="Streptomyces killer toxin-like beta/gamma crystallin" evidence="2">
    <location>
        <begin position="58"/>
        <end position="121"/>
    </location>
</feature>
<keyword evidence="4" id="KW-1185">Reference proteome</keyword>
<dbReference type="InterPro" id="IPR015161">
    <property type="entry name" value="Sklp_toxin_b/g_crystallin"/>
</dbReference>
<reference evidence="3 4" key="1">
    <citation type="submission" date="2024-10" db="EMBL/GenBank/DDBJ databases">
        <title>The Natural Products Discovery Center: Release of the First 8490 Sequenced Strains for Exploring Actinobacteria Biosynthetic Diversity.</title>
        <authorList>
            <person name="Kalkreuter E."/>
            <person name="Kautsar S.A."/>
            <person name="Yang D."/>
            <person name="Bader C.D."/>
            <person name="Teijaro C.N."/>
            <person name="Fluegel L."/>
            <person name="Davis C.M."/>
            <person name="Simpson J.R."/>
            <person name="Lauterbach L."/>
            <person name="Steele A.D."/>
            <person name="Gui C."/>
            <person name="Meng S."/>
            <person name="Li G."/>
            <person name="Viehrig K."/>
            <person name="Ye F."/>
            <person name="Su P."/>
            <person name="Kiefer A.F."/>
            <person name="Nichols A."/>
            <person name="Cepeda A.J."/>
            <person name="Yan W."/>
            <person name="Fan B."/>
            <person name="Jiang Y."/>
            <person name="Adhikari A."/>
            <person name="Zheng C.-J."/>
            <person name="Schuster L."/>
            <person name="Cowan T.M."/>
            <person name="Smanski M.J."/>
            <person name="Chevrette M.G."/>
            <person name="De Carvalho L.P.S."/>
            <person name="Shen B."/>
        </authorList>
    </citation>
    <scope>NUCLEOTIDE SEQUENCE [LARGE SCALE GENOMIC DNA]</scope>
    <source>
        <strain evidence="3 4">NPDC013366</strain>
    </source>
</reference>
<accession>A0ABW6Z913</accession>